<dbReference type="Pfam" id="PF08373">
    <property type="entry name" value="RAP"/>
    <property type="match status" value="1"/>
</dbReference>
<dbReference type="VEuPathDB" id="PlasmoDB:PRELSG_1115300"/>
<dbReference type="RefSeq" id="XP_028533809.1">
    <property type="nucleotide sequence ID" value="XM_028677417.1"/>
</dbReference>
<dbReference type="PROSITE" id="PS51286">
    <property type="entry name" value="RAP"/>
    <property type="match status" value="1"/>
</dbReference>
<reference evidence="2 3" key="1">
    <citation type="submission" date="2015-04" db="EMBL/GenBank/DDBJ databases">
        <authorList>
            <consortium name="Pathogen Informatics"/>
        </authorList>
    </citation>
    <scope>NUCLEOTIDE SEQUENCE [LARGE SCALE GENOMIC DNA]</scope>
    <source>
        <strain evidence="2 3">SGS1</strain>
    </source>
</reference>
<feature type="domain" description="RAP" evidence="1">
    <location>
        <begin position="836"/>
        <end position="894"/>
    </location>
</feature>
<dbReference type="OMA" id="HMLYKSI"/>
<evidence type="ECO:0000313" key="3">
    <source>
        <dbReference type="Proteomes" id="UP000220158"/>
    </source>
</evidence>
<dbReference type="OrthoDB" id="9985850at2759"/>
<evidence type="ECO:0000259" key="1">
    <source>
        <dbReference type="PROSITE" id="PS51286"/>
    </source>
</evidence>
<organism evidence="2 3">
    <name type="scientific">Plasmodium relictum</name>
    <dbReference type="NCBI Taxonomy" id="85471"/>
    <lineage>
        <taxon>Eukaryota</taxon>
        <taxon>Sar</taxon>
        <taxon>Alveolata</taxon>
        <taxon>Apicomplexa</taxon>
        <taxon>Aconoidasida</taxon>
        <taxon>Haemosporida</taxon>
        <taxon>Plasmodiidae</taxon>
        <taxon>Plasmodium</taxon>
        <taxon>Plasmodium (Haemamoeba)</taxon>
    </lineage>
</organism>
<evidence type="ECO:0000313" key="2">
    <source>
        <dbReference type="EMBL" id="CRH00807.1"/>
    </source>
</evidence>
<protein>
    <submittedName>
        <fullName evidence="2">RAP protein, putative</fullName>
    </submittedName>
</protein>
<dbReference type="KEGG" id="prel:PRELSG_1115300"/>
<keyword evidence="3" id="KW-1185">Reference proteome</keyword>
<dbReference type="SMART" id="SM00952">
    <property type="entry name" value="RAP"/>
    <property type="match status" value="1"/>
</dbReference>
<dbReference type="Proteomes" id="UP000220158">
    <property type="component" value="Chromosome 11"/>
</dbReference>
<dbReference type="GeneID" id="39736931"/>
<dbReference type="AlphaFoldDB" id="A0A1J1H784"/>
<proteinExistence type="predicted"/>
<dbReference type="InterPro" id="IPR013584">
    <property type="entry name" value="RAP"/>
</dbReference>
<accession>A0A1J1H784</accession>
<gene>
    <name evidence="2" type="ORF">PRELSG_1115300</name>
</gene>
<sequence>MFIIRNKNNIFLSKSFKRTTYTFLNSKKCNKIEIKQFFTTFELSSSKIDNKIEDFPLENLRKFLELKKINLETFKKLVMKIILKGDDTSIENLLLMLVLFNKNYPYFQDEFSHNYYDKVCMNIMNSIKLKIHYLYTSKMLIHTMNILINLKLIDNFILDSYMSKCSIFIKNGEYEIDDLICFLSIFSRINVMKQDFKFKNLKRFNWPLIKIICDKLTFNFEELFTLHKDNTYSYNLKKKISEEIKILSNDIKNKEKFNKNLNNYNNGITLKKKLKDTCKYEKHCSNIEKDRENIKNEIFKNIKNEERTENMNNSILYNNKDDNNITSFSKEKTFLLEILLSISKSLRDLKYIHLSLLNEVAYKLKNVFLQSDEKYIDMDYISVNKIFFIMQCYLFLQLDYHMFYKSILNTFKNYLQFSNNLIVFFFLLAKNKLFPSKTIEIFDSTFLKNINDQIYDSNSLIILLESYGLHKYRKNDVITCLLFHLFSQNNNLSRKDGNVHIPNEKQKNCIIKDTTNNSDNIDNSKNRKNENWIENKNTINNEKQLTEQKNKVKLKNGSYSISNSIINKKDETNINNNLINLNKMIYKSNIEIKNSYFYTSIDICDKIKILYCLFKLDIYEEKLVKDVNYIINEKVIHLISYKLLIKLLLSLCYFSFENAHIYNLIIKNLIKYDILLDNIYLTQLKICELSLRTQHVPNVYNCLNDECLEYINCIKNKEKTVEYHIKSDLQKNVKNILLTFNLNMSEEVPIGPYNIDFVEEDETIYNIPKNYLISKDKRMSKTENFSNFTNISNKSNNVSISNEESNQRYIKKNNILNKEITNFSNETKNCKNKKKLIIEVNGENHFYRNTKCYTSLSKLKHKLLNDLGYVVITIPYYDWGLLKTDLDKKAYIKKLISSNSTFNLRSILPLSQKNDTTLKKSELSKIKESIQQCEKKTKFLSDIEDLRKKNKLKFLKKKSKHI</sequence>
<name>A0A1J1H784_PLARL</name>
<dbReference type="EMBL" id="LN835306">
    <property type="protein sequence ID" value="CRH00807.1"/>
    <property type="molecule type" value="Genomic_DNA"/>
</dbReference>